<evidence type="ECO:0000256" key="2">
    <source>
        <dbReference type="ARBA" id="ARBA00023002"/>
    </source>
</evidence>
<dbReference type="InterPro" id="IPR002347">
    <property type="entry name" value="SDR_fam"/>
</dbReference>
<evidence type="ECO:0000256" key="1">
    <source>
        <dbReference type="ARBA" id="ARBA00006484"/>
    </source>
</evidence>
<protein>
    <submittedName>
        <fullName evidence="3">SDR family oxidoreductase</fullName>
    </submittedName>
</protein>
<dbReference type="InterPro" id="IPR036291">
    <property type="entry name" value="NAD(P)-bd_dom_sf"/>
</dbReference>
<keyword evidence="2" id="KW-0560">Oxidoreductase</keyword>
<dbReference type="Proteomes" id="UP001500618">
    <property type="component" value="Unassembled WGS sequence"/>
</dbReference>
<evidence type="ECO:0000313" key="4">
    <source>
        <dbReference type="Proteomes" id="UP001500618"/>
    </source>
</evidence>
<evidence type="ECO:0000313" key="3">
    <source>
        <dbReference type="EMBL" id="GAA1674503.1"/>
    </source>
</evidence>
<reference evidence="3 4" key="1">
    <citation type="journal article" date="2019" name="Int. J. Syst. Evol. Microbiol.">
        <title>The Global Catalogue of Microorganisms (GCM) 10K type strain sequencing project: providing services to taxonomists for standard genome sequencing and annotation.</title>
        <authorList>
            <consortium name="The Broad Institute Genomics Platform"/>
            <consortium name="The Broad Institute Genome Sequencing Center for Infectious Disease"/>
            <person name="Wu L."/>
            <person name="Ma J."/>
        </authorList>
    </citation>
    <scope>NUCLEOTIDE SEQUENCE [LARGE SCALE GENOMIC DNA]</scope>
    <source>
        <strain evidence="3 4">JCM 14718</strain>
    </source>
</reference>
<proteinExistence type="inferred from homology"/>
<name>A0ABN2GPE4_9ACTN</name>
<dbReference type="SUPFAM" id="SSF51735">
    <property type="entry name" value="NAD(P)-binding Rossmann-fold domains"/>
    <property type="match status" value="1"/>
</dbReference>
<keyword evidence="4" id="KW-1185">Reference proteome</keyword>
<gene>
    <name evidence="3" type="ORF">GCM10009765_24880</name>
</gene>
<sequence>MARDVLENKEKHPMEHPQVVVIGGSSGIGLGIAGRLLADGANVTIAARSADRLAAAERELGAGERLRTIVTDVSQEGQVERLFASTGPVDHIVCTAVDAVGAYQPIRRLDLTSIQKLVNAKLYGALLIAKHGTARGSITYTSGIAAYRPAAGGSVVAAVNGALGSLAAALAIELAPVRVNAISPGWVDTPVWDAIAGDAKAERLAAMAARLPAGRIGSPADIAEAVLALVHNGFITGTVLHVDGGHRLV</sequence>
<accession>A0ABN2GPE4</accession>
<comment type="similarity">
    <text evidence="1">Belongs to the short-chain dehydrogenases/reductases (SDR) family.</text>
</comment>
<dbReference type="Gene3D" id="3.40.50.720">
    <property type="entry name" value="NAD(P)-binding Rossmann-like Domain"/>
    <property type="match status" value="1"/>
</dbReference>
<dbReference type="NCBIfam" id="NF005449">
    <property type="entry name" value="PRK07041.1"/>
    <property type="match status" value="1"/>
</dbReference>
<dbReference type="PANTHER" id="PTHR43477">
    <property type="entry name" value="DIHYDROANTICAPSIN 7-DEHYDROGENASE"/>
    <property type="match status" value="1"/>
</dbReference>
<dbReference type="InterPro" id="IPR051122">
    <property type="entry name" value="SDR_DHRS6-like"/>
</dbReference>
<comment type="caution">
    <text evidence="3">The sequence shown here is derived from an EMBL/GenBank/DDBJ whole genome shotgun (WGS) entry which is preliminary data.</text>
</comment>
<dbReference type="Pfam" id="PF13561">
    <property type="entry name" value="adh_short_C2"/>
    <property type="match status" value="1"/>
</dbReference>
<dbReference type="EMBL" id="BAAANY010000008">
    <property type="protein sequence ID" value="GAA1674503.1"/>
    <property type="molecule type" value="Genomic_DNA"/>
</dbReference>
<organism evidence="3 4">
    <name type="scientific">Fodinicola feengrottensis</name>
    <dbReference type="NCBI Taxonomy" id="435914"/>
    <lineage>
        <taxon>Bacteria</taxon>
        <taxon>Bacillati</taxon>
        <taxon>Actinomycetota</taxon>
        <taxon>Actinomycetes</taxon>
        <taxon>Mycobacteriales</taxon>
        <taxon>Fodinicola</taxon>
    </lineage>
</organism>
<dbReference type="PANTHER" id="PTHR43477:SF1">
    <property type="entry name" value="DIHYDROANTICAPSIN 7-DEHYDROGENASE"/>
    <property type="match status" value="1"/>
</dbReference>
<dbReference type="PRINTS" id="PR00081">
    <property type="entry name" value="GDHRDH"/>
</dbReference>